<keyword evidence="1" id="KW-0413">Isomerase</keyword>
<dbReference type="InterPro" id="IPR036979">
    <property type="entry name" value="CM_dom_sf"/>
</dbReference>
<dbReference type="GO" id="GO:0046417">
    <property type="term" value="P:chorismate metabolic process"/>
    <property type="evidence" value="ECO:0007669"/>
    <property type="project" value="InterPro"/>
</dbReference>
<dbReference type="GO" id="GO:0004106">
    <property type="term" value="F:chorismate mutase activity"/>
    <property type="evidence" value="ECO:0007669"/>
    <property type="project" value="InterPro"/>
</dbReference>
<dbReference type="PANTHER" id="PTHR38041">
    <property type="entry name" value="CHORISMATE MUTASE"/>
    <property type="match status" value="1"/>
</dbReference>
<evidence type="ECO:0000259" key="2">
    <source>
        <dbReference type="PROSITE" id="PS51168"/>
    </source>
</evidence>
<evidence type="ECO:0000256" key="1">
    <source>
        <dbReference type="ARBA" id="ARBA00023235"/>
    </source>
</evidence>
<evidence type="ECO:0000313" key="4">
    <source>
        <dbReference type="Proteomes" id="UP000243406"/>
    </source>
</evidence>
<dbReference type="NCBIfam" id="TIGR01805">
    <property type="entry name" value="CM_mono_grmpos"/>
    <property type="match status" value="1"/>
</dbReference>
<reference evidence="4" key="1">
    <citation type="submission" date="2017-02" db="EMBL/GenBank/DDBJ databases">
        <authorList>
            <person name="Varghese N."/>
            <person name="Submissions S."/>
        </authorList>
    </citation>
    <scope>NUCLEOTIDE SEQUENCE [LARGE SCALE GENOMIC DNA]</scope>
    <source>
        <strain evidence="4">ATCC 35199</strain>
    </source>
</reference>
<dbReference type="InterPro" id="IPR051331">
    <property type="entry name" value="Chorismate_mutase-related"/>
</dbReference>
<dbReference type="RefSeq" id="WP_159446357.1">
    <property type="nucleotide sequence ID" value="NZ_FUYN01000001.1"/>
</dbReference>
<proteinExistence type="predicted"/>
<dbReference type="PROSITE" id="PS51168">
    <property type="entry name" value="CHORISMATE_MUT_2"/>
    <property type="match status" value="1"/>
</dbReference>
<dbReference type="EMBL" id="FUYN01000001">
    <property type="protein sequence ID" value="SKB24975.1"/>
    <property type="molecule type" value="Genomic_DNA"/>
</dbReference>
<accession>A0A1T4ZQT3</accession>
<dbReference type="GO" id="GO:0009697">
    <property type="term" value="P:salicylic acid biosynthetic process"/>
    <property type="evidence" value="ECO:0007669"/>
    <property type="project" value="TreeGrafter"/>
</dbReference>
<dbReference type="AlphaFoldDB" id="A0A1T4ZQT3"/>
<dbReference type="InterPro" id="IPR011279">
    <property type="entry name" value="Chorismate_mutase_GmP"/>
</dbReference>
<organism evidence="3 4">
    <name type="scientific">Acetoanaerobium noterae</name>
    <dbReference type="NCBI Taxonomy" id="745369"/>
    <lineage>
        <taxon>Bacteria</taxon>
        <taxon>Bacillati</taxon>
        <taxon>Bacillota</taxon>
        <taxon>Clostridia</taxon>
        <taxon>Peptostreptococcales</taxon>
        <taxon>Filifactoraceae</taxon>
        <taxon>Acetoanaerobium</taxon>
    </lineage>
</organism>
<protein>
    <submittedName>
        <fullName evidence="3">Chorismate mutase</fullName>
    </submittedName>
</protein>
<dbReference type="SMART" id="SM00830">
    <property type="entry name" value="CM_2"/>
    <property type="match status" value="1"/>
</dbReference>
<dbReference type="Proteomes" id="UP000243406">
    <property type="component" value="Unassembled WGS sequence"/>
</dbReference>
<feature type="domain" description="Chorismate mutase" evidence="2">
    <location>
        <begin position="1"/>
        <end position="88"/>
    </location>
</feature>
<dbReference type="OrthoDB" id="9802281at2"/>
<dbReference type="Gene3D" id="1.20.59.10">
    <property type="entry name" value="Chorismate mutase"/>
    <property type="match status" value="1"/>
</dbReference>
<dbReference type="InterPro" id="IPR036263">
    <property type="entry name" value="Chorismate_II_sf"/>
</dbReference>
<evidence type="ECO:0000313" key="3">
    <source>
        <dbReference type="EMBL" id="SKB24975.1"/>
    </source>
</evidence>
<dbReference type="SUPFAM" id="SSF48600">
    <property type="entry name" value="Chorismate mutase II"/>
    <property type="match status" value="1"/>
</dbReference>
<dbReference type="PANTHER" id="PTHR38041:SF1">
    <property type="entry name" value="CHORISMATE MUTASE"/>
    <property type="match status" value="1"/>
</dbReference>
<gene>
    <name evidence="3" type="ORF">SAMN02745120_0227</name>
</gene>
<dbReference type="Pfam" id="PF01817">
    <property type="entry name" value="CM_2"/>
    <property type="match status" value="1"/>
</dbReference>
<sequence>MKDLKTYRAQIDEIDKKLIDLFEQRLDIVTNIHKVKKNNDIPIVNELREAEVISQAICNLNNKTYSDEITEYMKAIIAISRKLQLKSKDTGN</sequence>
<dbReference type="InterPro" id="IPR002701">
    <property type="entry name" value="CM_II_prokaryot"/>
</dbReference>
<name>A0A1T4ZQT3_9FIRM</name>
<keyword evidence="4" id="KW-1185">Reference proteome</keyword>